<evidence type="ECO:0000313" key="2">
    <source>
        <dbReference type="EMBL" id="CAH2014361.1"/>
    </source>
</evidence>
<proteinExistence type="predicted"/>
<evidence type="ECO:0000313" key="4">
    <source>
        <dbReference type="Proteomes" id="UP001152888"/>
    </source>
</evidence>
<accession>A0A9P0Q8W3</accession>
<gene>
    <name evidence="2" type="ORF">ACAOBT_LOCUS34061</name>
    <name evidence="3" type="ORF">ACAOBT_LOCUS34216</name>
</gene>
<feature type="transmembrane region" description="Helical" evidence="1">
    <location>
        <begin position="12"/>
        <end position="36"/>
    </location>
</feature>
<dbReference type="Proteomes" id="UP001152888">
    <property type="component" value="Unassembled WGS sequence"/>
</dbReference>
<keyword evidence="1" id="KW-1133">Transmembrane helix</keyword>
<dbReference type="EMBL" id="CAKOFQ010008520">
    <property type="protein sequence ID" value="CAH2014589.1"/>
    <property type="molecule type" value="Genomic_DNA"/>
</dbReference>
<keyword evidence="1" id="KW-0472">Membrane</keyword>
<evidence type="ECO:0000256" key="1">
    <source>
        <dbReference type="SAM" id="Phobius"/>
    </source>
</evidence>
<comment type="caution">
    <text evidence="3">The sequence shown here is derived from an EMBL/GenBank/DDBJ whole genome shotgun (WGS) entry which is preliminary data.</text>
</comment>
<dbReference type="OrthoDB" id="6779772at2759"/>
<keyword evidence="1" id="KW-0812">Transmembrane</keyword>
<reference evidence="3" key="1">
    <citation type="submission" date="2022-03" db="EMBL/GenBank/DDBJ databases">
        <authorList>
            <person name="Sayadi A."/>
        </authorList>
    </citation>
    <scope>NUCLEOTIDE SEQUENCE</scope>
</reference>
<dbReference type="AlphaFoldDB" id="A0A9P0Q8W3"/>
<protein>
    <submittedName>
        <fullName evidence="3">Uncharacterized protein</fullName>
    </submittedName>
</protein>
<keyword evidence="4" id="KW-1185">Reference proteome</keyword>
<sequence>MKWCAERPLAAIFIVIVSTVMVLPLITAAVLMPIAILMDFGSYLGNKGFLLNIKQGMVCG</sequence>
<organism evidence="3 4">
    <name type="scientific">Acanthoscelides obtectus</name>
    <name type="common">Bean weevil</name>
    <name type="synonym">Bruchus obtectus</name>
    <dbReference type="NCBI Taxonomy" id="200917"/>
    <lineage>
        <taxon>Eukaryota</taxon>
        <taxon>Metazoa</taxon>
        <taxon>Ecdysozoa</taxon>
        <taxon>Arthropoda</taxon>
        <taxon>Hexapoda</taxon>
        <taxon>Insecta</taxon>
        <taxon>Pterygota</taxon>
        <taxon>Neoptera</taxon>
        <taxon>Endopterygota</taxon>
        <taxon>Coleoptera</taxon>
        <taxon>Polyphaga</taxon>
        <taxon>Cucujiformia</taxon>
        <taxon>Chrysomeloidea</taxon>
        <taxon>Chrysomelidae</taxon>
        <taxon>Bruchinae</taxon>
        <taxon>Bruchini</taxon>
        <taxon>Acanthoscelides</taxon>
    </lineage>
</organism>
<dbReference type="EMBL" id="CAKOFQ010008480">
    <property type="protein sequence ID" value="CAH2014361.1"/>
    <property type="molecule type" value="Genomic_DNA"/>
</dbReference>
<name>A0A9P0Q8W3_ACAOB</name>
<evidence type="ECO:0000313" key="3">
    <source>
        <dbReference type="EMBL" id="CAH2014589.1"/>
    </source>
</evidence>